<dbReference type="PANTHER" id="PTHR13980:SF15">
    <property type="entry name" value="FACT COMPLEX SUBUNIT SPT16"/>
    <property type="match status" value="1"/>
</dbReference>
<dbReference type="Proteomes" id="UP000694541">
    <property type="component" value="Unplaced"/>
</dbReference>
<dbReference type="Ensembl" id="ENSANIT00000007013.1">
    <property type="protein sequence ID" value="ENSANIP00000006783.1"/>
    <property type="gene ID" value="ENSANIG00000004566.1"/>
</dbReference>
<keyword evidence="4 8" id="KW-0805">Transcription regulation</keyword>
<keyword evidence="6 8" id="KW-0234">DNA repair</keyword>
<protein>
    <recommendedName>
        <fullName evidence="8">FACT complex subunit</fullName>
    </recommendedName>
</protein>
<dbReference type="Pfam" id="PF08644">
    <property type="entry name" value="SPT16"/>
    <property type="match status" value="1"/>
</dbReference>
<evidence type="ECO:0000256" key="7">
    <source>
        <dbReference type="ARBA" id="ARBA00023242"/>
    </source>
</evidence>
<dbReference type="InterPro" id="IPR013953">
    <property type="entry name" value="FACT_SPT16_M"/>
</dbReference>
<dbReference type="Pfam" id="PF14826">
    <property type="entry name" value="FACT-Spt16_Nlob"/>
    <property type="match status" value="1"/>
</dbReference>
<dbReference type="PANTHER" id="PTHR13980">
    <property type="entry name" value="CDC68 RELATED"/>
    <property type="match status" value="1"/>
</dbReference>
<feature type="coiled-coil region" evidence="9">
    <location>
        <begin position="391"/>
        <end position="457"/>
    </location>
</feature>
<dbReference type="InterPro" id="IPR029149">
    <property type="entry name" value="Creatin/AminoP/Spt16_N"/>
</dbReference>
<dbReference type="GO" id="GO:0006281">
    <property type="term" value="P:DNA repair"/>
    <property type="evidence" value="ECO:0007669"/>
    <property type="project" value="UniProtKB-UniRule"/>
</dbReference>
<dbReference type="Gene3D" id="3.40.350.10">
    <property type="entry name" value="Creatinase/prolidase N-terminal domain"/>
    <property type="match status" value="1"/>
</dbReference>
<evidence type="ECO:0000256" key="4">
    <source>
        <dbReference type="ARBA" id="ARBA00023015"/>
    </source>
</evidence>
<reference evidence="12" key="2">
    <citation type="submission" date="2025-09" db="UniProtKB">
        <authorList>
            <consortium name="Ensembl"/>
        </authorList>
    </citation>
    <scope>IDENTIFICATION</scope>
</reference>
<comment type="subcellular location">
    <subcellularLocation>
        <location evidence="8">Nucleus</location>
    </subcellularLocation>
    <subcellularLocation>
        <location evidence="8">Chromosome</location>
    </subcellularLocation>
</comment>
<evidence type="ECO:0000256" key="1">
    <source>
        <dbReference type="ARBA" id="ARBA00022454"/>
    </source>
</evidence>
<comment type="function">
    <text evidence="8">Component of the FACT complex, a general chromatin factor that acts to reorganize nucleosomes. The FACT complex is involved in multiple processes that require DNA as a template such as mRNA elongation, DNA replication and DNA repair. During transcription elongation the FACT complex acts as a histone chaperone that both destabilizes and restores nucleosomal structure. It facilitates the passage of RNA polymerase II and transcription by promoting the dissociation of one histone H2A-H2B dimer from the nucleosome, then subsequently promotes the reestablishment of the nucleosome following the passage of RNA polymerase II.</text>
</comment>
<dbReference type="SUPFAM" id="SSF55920">
    <property type="entry name" value="Creatinase/aminopeptidase"/>
    <property type="match status" value="1"/>
</dbReference>
<keyword evidence="3 8" id="KW-0227">DNA damage</keyword>
<feature type="region of interest" description="Disordered" evidence="10">
    <location>
        <begin position="1"/>
        <end position="31"/>
    </location>
</feature>
<dbReference type="InterPro" id="IPR000994">
    <property type="entry name" value="Pept_M24"/>
</dbReference>
<feature type="domain" description="FACT complex subunit SPT16 N-terminal lobe" evidence="11">
    <location>
        <begin position="6"/>
        <end position="126"/>
    </location>
</feature>
<dbReference type="InterPro" id="IPR036005">
    <property type="entry name" value="Creatinase/aminopeptidase-like"/>
</dbReference>
<dbReference type="Gene3D" id="3.90.230.10">
    <property type="entry name" value="Creatinase/methionine aminopeptidase superfamily"/>
    <property type="match status" value="1"/>
</dbReference>
<comment type="subunit">
    <text evidence="8">Component of the FACT complex.</text>
</comment>
<keyword evidence="2 8" id="KW-0235">DNA replication</keyword>
<keyword evidence="5 8" id="KW-0804">Transcription</keyword>
<dbReference type="AlphaFoldDB" id="A0A8B9MFA0"/>
<evidence type="ECO:0000313" key="12">
    <source>
        <dbReference type="Ensembl" id="ENSANIP00000006783.1"/>
    </source>
</evidence>
<evidence type="ECO:0000256" key="3">
    <source>
        <dbReference type="ARBA" id="ARBA00022763"/>
    </source>
</evidence>
<dbReference type="Pfam" id="PF00557">
    <property type="entry name" value="Peptidase_M24"/>
    <property type="match status" value="1"/>
</dbReference>
<reference evidence="12" key="1">
    <citation type="submission" date="2025-08" db="UniProtKB">
        <authorList>
            <consortium name="Ensembl"/>
        </authorList>
    </citation>
    <scope>IDENTIFICATION</scope>
</reference>
<keyword evidence="9" id="KW-0175">Coiled coil</keyword>
<keyword evidence="7 8" id="KW-0539">Nucleus</keyword>
<dbReference type="FunFam" id="3.90.230.10:FF:000005">
    <property type="entry name" value="FACT complex subunit spt16"/>
    <property type="match status" value="1"/>
</dbReference>
<proteinExistence type="inferred from homology"/>
<evidence type="ECO:0000259" key="11">
    <source>
        <dbReference type="SMART" id="SM01285"/>
    </source>
</evidence>
<accession>A0A8B9MFA0</accession>
<evidence type="ECO:0000313" key="13">
    <source>
        <dbReference type="Proteomes" id="UP000694541"/>
    </source>
</evidence>
<evidence type="ECO:0000256" key="8">
    <source>
        <dbReference type="RuleBase" id="RU367052"/>
    </source>
</evidence>
<dbReference type="InterPro" id="IPR040258">
    <property type="entry name" value="Spt16"/>
</dbReference>
<dbReference type="GO" id="GO:0035101">
    <property type="term" value="C:FACT complex"/>
    <property type="evidence" value="ECO:0007669"/>
    <property type="project" value="UniProtKB-UniRule"/>
</dbReference>
<organism evidence="12 13">
    <name type="scientific">Accipiter nisus</name>
    <name type="common">Eurasian sparrowhawk</name>
    <dbReference type="NCBI Taxonomy" id="211598"/>
    <lineage>
        <taxon>Eukaryota</taxon>
        <taxon>Metazoa</taxon>
        <taxon>Chordata</taxon>
        <taxon>Craniata</taxon>
        <taxon>Vertebrata</taxon>
        <taxon>Euteleostomi</taxon>
        <taxon>Archelosauria</taxon>
        <taxon>Archosauria</taxon>
        <taxon>Dinosauria</taxon>
        <taxon>Saurischia</taxon>
        <taxon>Theropoda</taxon>
        <taxon>Coelurosauria</taxon>
        <taxon>Aves</taxon>
        <taxon>Neognathae</taxon>
        <taxon>Neoaves</taxon>
        <taxon>Telluraves</taxon>
        <taxon>Accipitrimorphae</taxon>
        <taxon>Accipitriformes</taxon>
        <taxon>Accipitridae</taxon>
        <taxon>Accipitrinae</taxon>
        <taxon>Accipiter</taxon>
    </lineage>
</organism>
<dbReference type="CDD" id="cd01091">
    <property type="entry name" value="CDC68-like"/>
    <property type="match status" value="1"/>
</dbReference>
<evidence type="ECO:0000256" key="2">
    <source>
        <dbReference type="ARBA" id="ARBA00022705"/>
    </source>
</evidence>
<evidence type="ECO:0000256" key="9">
    <source>
        <dbReference type="SAM" id="Coils"/>
    </source>
</evidence>
<keyword evidence="1 8" id="KW-0158">Chromosome</keyword>
<dbReference type="InterPro" id="IPR029148">
    <property type="entry name" value="FACT-SPT16_Nlobe"/>
</dbReference>
<dbReference type="SMART" id="SM01285">
    <property type="entry name" value="FACT-Spt16_Nlob"/>
    <property type="match status" value="1"/>
</dbReference>
<dbReference type="GO" id="GO:0006260">
    <property type="term" value="P:DNA replication"/>
    <property type="evidence" value="ECO:0007669"/>
    <property type="project" value="UniProtKB-KW"/>
</dbReference>
<keyword evidence="13" id="KW-1185">Reference proteome</keyword>
<dbReference type="Gene3D" id="2.30.29.210">
    <property type="entry name" value="FACT complex subunit Spt16p/Cdc68p"/>
    <property type="match status" value="1"/>
</dbReference>
<evidence type="ECO:0000256" key="10">
    <source>
        <dbReference type="SAM" id="MobiDB-lite"/>
    </source>
</evidence>
<name>A0A8B9MFA0_9AVES</name>
<comment type="similarity">
    <text evidence="8">Belongs to the peptidase M24 family. SPT16 subfamily.</text>
</comment>
<dbReference type="GO" id="GO:0031491">
    <property type="term" value="F:nucleosome binding"/>
    <property type="evidence" value="ECO:0007669"/>
    <property type="project" value="TreeGrafter"/>
</dbReference>
<sequence>METLGWRHWDSDGDGMEMKDEGRDSEVGRKTSRAVDPRGIFVGDPPHAGAEHPLYFIFFPQFPFFLPQNESNKANFEKMIEALKASKGGKRIGVFSKDKFPGDFMKSWNDCLSKEGFEKVDISAVVAYTMAAKEDGELNLMRKAAAITSEVFTKFFKERVMEIVDADEKVRHSKLAESVEKAIEEKKYLAGADPSAVEMCYPPIIQSGGNYNLKFSVVSDKNHMHFGAITCAMGIRYKSYCSNLVRTLMVDPPQEMQDHYAFLLQLQDEMLKEMRHGTKLCDVYGAVMDVVKKQKPELLSKITKNLGFAMGIEFREGSLVINSKNQHRLKKGMVFSINVGFSDLTNKEGKKPEERTYAMFIGDTVLVDEEGPATVLTAVKKKVKNVGIFLKNEDEEEEEEEKDEAEDLLGRSSRAALLTERTRNELTAEEKRRAHQKELAAQLNEEARRRLTEQKGEQQIQKARKSNISYKNPALMPKEPHIREMKIYIDKKYETVIMPVFGIATPFHIATIKVGDAPKNFPPCLGHPKMSPGEPPRFGWGERGRFVVEVLGFNLLPNFDPRGFWGSTFSPPSTQGGLGVQPDLYLQPKGVLGF</sequence>
<dbReference type="InterPro" id="IPR033825">
    <property type="entry name" value="Spt16_M24"/>
</dbReference>
<dbReference type="GO" id="GO:0006368">
    <property type="term" value="P:transcription elongation by RNA polymerase II"/>
    <property type="evidence" value="ECO:0007669"/>
    <property type="project" value="TreeGrafter"/>
</dbReference>
<evidence type="ECO:0000256" key="6">
    <source>
        <dbReference type="ARBA" id="ARBA00023204"/>
    </source>
</evidence>
<evidence type="ECO:0000256" key="5">
    <source>
        <dbReference type="ARBA" id="ARBA00023163"/>
    </source>
</evidence>